<sequence length="35" mass="3541">MLAADTGIGAVYPVGPSTRPVHPVARCQNSSSSLT</sequence>
<feature type="region of interest" description="Disordered" evidence="1">
    <location>
        <begin position="11"/>
        <end position="35"/>
    </location>
</feature>
<organism evidence="2">
    <name type="scientific">marine metagenome</name>
    <dbReference type="NCBI Taxonomy" id="408172"/>
    <lineage>
        <taxon>unclassified sequences</taxon>
        <taxon>metagenomes</taxon>
        <taxon>ecological metagenomes</taxon>
    </lineage>
</organism>
<protein>
    <submittedName>
        <fullName evidence="2">Uncharacterized protein</fullName>
    </submittedName>
</protein>
<accession>A0A381WUG6</accession>
<dbReference type="EMBL" id="UINC01012910">
    <property type="protein sequence ID" value="SVA56110.1"/>
    <property type="molecule type" value="Genomic_DNA"/>
</dbReference>
<proteinExistence type="predicted"/>
<dbReference type="AlphaFoldDB" id="A0A381WUG6"/>
<reference evidence="2" key="1">
    <citation type="submission" date="2018-05" db="EMBL/GenBank/DDBJ databases">
        <authorList>
            <person name="Lanie J.A."/>
            <person name="Ng W.-L."/>
            <person name="Kazmierczak K.M."/>
            <person name="Andrzejewski T.M."/>
            <person name="Davidsen T.M."/>
            <person name="Wayne K.J."/>
            <person name="Tettelin H."/>
            <person name="Glass J.I."/>
            <person name="Rusch D."/>
            <person name="Podicherti R."/>
            <person name="Tsui H.-C.T."/>
            <person name="Winkler M.E."/>
        </authorList>
    </citation>
    <scope>NUCLEOTIDE SEQUENCE</scope>
</reference>
<evidence type="ECO:0000313" key="2">
    <source>
        <dbReference type="EMBL" id="SVA56110.1"/>
    </source>
</evidence>
<name>A0A381WUG6_9ZZZZ</name>
<gene>
    <name evidence="2" type="ORF">METZ01_LOCUS108964</name>
</gene>
<evidence type="ECO:0000256" key="1">
    <source>
        <dbReference type="SAM" id="MobiDB-lite"/>
    </source>
</evidence>